<dbReference type="Proteomes" id="UP000015354">
    <property type="component" value="Unassembled WGS sequence"/>
</dbReference>
<evidence type="ECO:0000313" key="1">
    <source>
        <dbReference type="EMBL" id="EPY33883.1"/>
    </source>
</evidence>
<reference evidence="1" key="2">
    <citation type="submission" date="2013-03" db="EMBL/GenBank/DDBJ databases">
        <authorList>
            <person name="Motta M.C.M."/>
            <person name="Martins A.C.A."/>
            <person name="Preta C.M.C.C."/>
            <person name="Silva R."/>
            <person name="de Souza S.S."/>
            <person name="Klein C.C."/>
            <person name="de Almeida L.G.P."/>
            <person name="Cunha O.L."/>
            <person name="Colabardini A.C."/>
            <person name="Lima B.A."/>
            <person name="Machado C.R."/>
            <person name="Soares C.M.A."/>
            <person name="de Menezes C.B.A."/>
            <person name="Bartolomeu D.C."/>
            <person name="Grisard E.C."/>
            <person name="Fantinatti-Garboggini F."/>
            <person name="Rodrigues-Luiz G.F."/>
            <person name="Wagner G."/>
            <person name="Goldman G.H."/>
            <person name="Fietto J.L.R."/>
            <person name="Ciapina L.P."/>
            <person name="Brocchi M."/>
            <person name="Elias M.C."/>
            <person name="Goldman M.H.S."/>
            <person name="Sagot M.-F."/>
            <person name="Pereira M."/>
            <person name="Stoco P.H."/>
            <person name="Teixeira S.M.R."/>
            <person name="de Mendonca-Neto R.P."/>
            <person name="Maciel T.E.F."/>
            <person name="Mendes T.A.O."/>
            <person name="Urmenyi T.P."/>
            <person name="Teixeira M.M.G."/>
            <person name="de Camargo E.F.P."/>
            <person name="de Sousa W."/>
            <person name="Schenkman S."/>
            <person name="de Vasconcelos A.T.R."/>
        </authorList>
    </citation>
    <scope>NUCLEOTIDE SEQUENCE</scope>
</reference>
<name>S9UYG5_9TRYP</name>
<keyword evidence="3" id="KW-1185">Reference proteome</keyword>
<gene>
    <name evidence="2" type="ORF">STCU_00256</name>
    <name evidence="1" type="ORF">STCU_01883</name>
</gene>
<organism evidence="1 3">
    <name type="scientific">Strigomonas culicis</name>
    <dbReference type="NCBI Taxonomy" id="28005"/>
    <lineage>
        <taxon>Eukaryota</taxon>
        <taxon>Discoba</taxon>
        <taxon>Euglenozoa</taxon>
        <taxon>Kinetoplastea</taxon>
        <taxon>Metakinetoplastina</taxon>
        <taxon>Trypanosomatida</taxon>
        <taxon>Trypanosomatidae</taxon>
        <taxon>Strigomonadinae</taxon>
        <taxon>Strigomonas</taxon>
    </lineage>
</organism>
<dbReference type="EMBL" id="ATMH01000256">
    <property type="protein sequence ID" value="EPY37041.1"/>
    <property type="molecule type" value="Genomic_DNA"/>
</dbReference>
<evidence type="ECO:0000313" key="2">
    <source>
        <dbReference type="EMBL" id="EPY37041.1"/>
    </source>
</evidence>
<dbReference type="EMBL" id="ATMH01001883">
    <property type="protein sequence ID" value="EPY33883.1"/>
    <property type="molecule type" value="Genomic_DNA"/>
</dbReference>
<dbReference type="OrthoDB" id="270164at2759"/>
<reference evidence="1 3" key="1">
    <citation type="journal article" date="2013" name="PLoS ONE">
        <title>Predicting the Proteins of Angomonas deanei, Strigomonas culicis and Their Respective Endosymbionts Reveals New Aspects of the Trypanosomatidae Family.</title>
        <authorList>
            <person name="Motta M.C."/>
            <person name="Martins A.C."/>
            <person name="de Souza S.S."/>
            <person name="Catta-Preta C.M."/>
            <person name="Silva R."/>
            <person name="Klein C.C."/>
            <person name="de Almeida L.G."/>
            <person name="de Lima Cunha O."/>
            <person name="Ciapina L.P."/>
            <person name="Brocchi M."/>
            <person name="Colabardini A.C."/>
            <person name="de Araujo Lima B."/>
            <person name="Machado C.R."/>
            <person name="de Almeida Soares C.M."/>
            <person name="Probst C.M."/>
            <person name="de Menezes C.B."/>
            <person name="Thompson C.E."/>
            <person name="Bartholomeu D.C."/>
            <person name="Gradia D.F."/>
            <person name="Pavoni D.P."/>
            <person name="Grisard E.C."/>
            <person name="Fantinatti-Garboggini F."/>
            <person name="Marchini F.K."/>
            <person name="Rodrigues-Luiz G.F."/>
            <person name="Wagner G."/>
            <person name="Goldman G.H."/>
            <person name="Fietto J.L."/>
            <person name="Elias M.C."/>
            <person name="Goldman M.H."/>
            <person name="Sagot M.F."/>
            <person name="Pereira M."/>
            <person name="Stoco P.H."/>
            <person name="de Mendonca-Neto R.P."/>
            <person name="Teixeira S.M."/>
            <person name="Maciel T.E."/>
            <person name="de Oliveira Mendes T.A."/>
            <person name="Urmenyi T.P."/>
            <person name="de Souza W."/>
            <person name="Schenkman S."/>
            <person name="de Vasconcelos A.T."/>
        </authorList>
    </citation>
    <scope>NUCLEOTIDE SEQUENCE [LARGE SCALE GENOMIC DNA]</scope>
</reference>
<evidence type="ECO:0000313" key="3">
    <source>
        <dbReference type="Proteomes" id="UP000015354"/>
    </source>
</evidence>
<proteinExistence type="predicted"/>
<protein>
    <submittedName>
        <fullName evidence="1">Uncharacterized protein</fullName>
    </submittedName>
</protein>
<accession>S9UYG5</accession>
<dbReference type="AlphaFoldDB" id="S9UYG5"/>
<sequence length="123" mass="14281">MALVVSSDVEREIERIMRCKNAFEVLEINPRQCDNALVVKQFNTKVTPLKPLFRSRTAMQARKKLEDAKMRLLDDGMRAKEVEAFNSVLKSAIADRDEIERLERRTRLLEMQAESLLNDQKTS</sequence>
<comment type="caution">
    <text evidence="1">The sequence shown here is derived from an EMBL/GenBank/DDBJ whole genome shotgun (WGS) entry which is preliminary data.</text>
</comment>